<dbReference type="Pfam" id="PF20943">
    <property type="entry name" value="DUF4785_3rd"/>
    <property type="match status" value="1"/>
</dbReference>
<evidence type="ECO:0000259" key="3">
    <source>
        <dbReference type="Pfam" id="PF20943"/>
    </source>
</evidence>
<evidence type="ECO:0000259" key="2">
    <source>
        <dbReference type="Pfam" id="PF16024"/>
    </source>
</evidence>
<dbReference type="Gene3D" id="2.60.40.3870">
    <property type="entry name" value="Uncharacterised protein PF16024, DUF4785"/>
    <property type="match status" value="1"/>
</dbReference>
<dbReference type="Pfam" id="PF16024">
    <property type="entry name" value="DUF4785_1st"/>
    <property type="match status" value="1"/>
</dbReference>
<dbReference type="Proteomes" id="UP001209922">
    <property type="component" value="Unassembled WGS sequence"/>
</dbReference>
<feature type="signal peptide" evidence="1">
    <location>
        <begin position="1"/>
        <end position="22"/>
    </location>
</feature>
<gene>
    <name evidence="4" type="ORF">OK345_11230</name>
</gene>
<keyword evidence="1" id="KW-0732">Signal</keyword>
<proteinExistence type="predicted"/>
<evidence type="ECO:0000313" key="5">
    <source>
        <dbReference type="Proteomes" id="UP001209922"/>
    </source>
</evidence>
<sequence>MKMKNRLMIALALAGTCAAAHAAPASLAAPVETSDRIASGVVDAALPPGDFERAPVQFAWALDPAETVAALPPEAMDSRSFWRTVEAAELQQGLALTLSAPGAVIQLSPVEGARPLAGDALQVRDRGQPVPARAFESAALKDAGMAVAPGTAMIKLQDGGVGSYRLQVAGASGRYVLQVLEPDSPVVLRARTDRSVALAGDAVNAQVHMDGVQAAATDLAARLTRAPLVAEGLLVAPDGRSWPVPLRADRSGGLAARVAIPAEGSDAPGLWELQVFAEQAGIARDTRLAFAVARPTARLAAQVAGADPGDLRFPLQVGAPGRYEVRATLFATGTDGQLRAVAQGHSAAWFARAGRGELALSFAGVALPAGYGAPYELREVELHDQTRLAPIERRARALRF</sequence>
<evidence type="ECO:0000256" key="1">
    <source>
        <dbReference type="SAM" id="SignalP"/>
    </source>
</evidence>
<dbReference type="RefSeq" id="WP_265128064.1">
    <property type="nucleotide sequence ID" value="NZ_JAPCHY010000009.1"/>
</dbReference>
<name>A0ABT3JX94_9XANT</name>
<dbReference type="Gene3D" id="2.60.120.1370">
    <property type="match status" value="1"/>
</dbReference>
<feature type="domain" description="DUF4785" evidence="2">
    <location>
        <begin position="49"/>
        <end position="181"/>
    </location>
</feature>
<reference evidence="4 5" key="1">
    <citation type="submission" date="2022-10" db="EMBL/GenBank/DDBJ databases">
        <title>Xanthomonas sp. H13-6.</title>
        <authorList>
            <person name="Liu X."/>
            <person name="Deng Z."/>
            <person name="Jiang Y."/>
            <person name="Yu T."/>
            <person name="Ai J."/>
        </authorList>
    </citation>
    <scope>NUCLEOTIDE SEQUENCE [LARGE SCALE GENOMIC DNA]</scope>
    <source>
        <strain evidence="4 5">H13-6</strain>
    </source>
</reference>
<accession>A0ABT3JX94</accession>
<dbReference type="InterPro" id="IPR031979">
    <property type="entry name" value="DUF4785_N"/>
</dbReference>
<feature type="chain" id="PRO_5046391658" evidence="1">
    <location>
        <begin position="23"/>
        <end position="400"/>
    </location>
</feature>
<dbReference type="InterPro" id="IPR048295">
    <property type="entry name" value="DUF4785_C"/>
</dbReference>
<comment type="caution">
    <text evidence="4">The sequence shown here is derived from an EMBL/GenBank/DDBJ whole genome shotgun (WGS) entry which is preliminary data.</text>
</comment>
<protein>
    <submittedName>
        <fullName evidence="4">DUF4785 family protein</fullName>
    </submittedName>
</protein>
<organism evidence="4 5">
    <name type="scientific">Xanthomonas chitinilytica</name>
    <dbReference type="NCBI Taxonomy" id="2989819"/>
    <lineage>
        <taxon>Bacteria</taxon>
        <taxon>Pseudomonadati</taxon>
        <taxon>Pseudomonadota</taxon>
        <taxon>Gammaproteobacteria</taxon>
        <taxon>Lysobacterales</taxon>
        <taxon>Lysobacteraceae</taxon>
        <taxon>Xanthomonas</taxon>
    </lineage>
</organism>
<keyword evidence="5" id="KW-1185">Reference proteome</keyword>
<feature type="domain" description="DUF4785" evidence="3">
    <location>
        <begin position="306"/>
        <end position="399"/>
    </location>
</feature>
<evidence type="ECO:0000313" key="4">
    <source>
        <dbReference type="EMBL" id="MCW4473076.1"/>
    </source>
</evidence>
<dbReference type="EMBL" id="JAPCHY010000009">
    <property type="protein sequence ID" value="MCW4473076.1"/>
    <property type="molecule type" value="Genomic_DNA"/>
</dbReference>